<evidence type="ECO:0000313" key="1">
    <source>
        <dbReference type="EMBL" id="SVB45891.1"/>
    </source>
</evidence>
<gene>
    <name evidence="1" type="ORF">METZ01_LOCUS198745</name>
</gene>
<organism evidence="1">
    <name type="scientific">marine metagenome</name>
    <dbReference type="NCBI Taxonomy" id="408172"/>
    <lineage>
        <taxon>unclassified sequences</taxon>
        <taxon>metagenomes</taxon>
        <taxon>ecological metagenomes</taxon>
    </lineage>
</organism>
<dbReference type="InterPro" id="IPR021809">
    <property type="entry name" value="DUF3386"/>
</dbReference>
<dbReference type="Pfam" id="PF11866">
    <property type="entry name" value="DUF3386"/>
    <property type="match status" value="1"/>
</dbReference>
<accession>A0A382E7B7</accession>
<proteinExistence type="predicted"/>
<reference evidence="1" key="1">
    <citation type="submission" date="2018-05" db="EMBL/GenBank/DDBJ databases">
        <authorList>
            <person name="Lanie J.A."/>
            <person name="Ng W.-L."/>
            <person name="Kazmierczak K.M."/>
            <person name="Andrzejewski T.M."/>
            <person name="Davidsen T.M."/>
            <person name="Wayne K.J."/>
            <person name="Tettelin H."/>
            <person name="Glass J.I."/>
            <person name="Rusch D."/>
            <person name="Podicherti R."/>
            <person name="Tsui H.-C.T."/>
            <person name="Winkler M.E."/>
        </authorList>
    </citation>
    <scope>NUCLEOTIDE SEQUENCE</scope>
</reference>
<feature type="non-terminal residue" evidence="1">
    <location>
        <position position="137"/>
    </location>
</feature>
<evidence type="ECO:0008006" key="2">
    <source>
        <dbReference type="Google" id="ProtNLM"/>
    </source>
</evidence>
<name>A0A382E7B7_9ZZZZ</name>
<dbReference type="EMBL" id="UINC01042785">
    <property type="protein sequence ID" value="SVB45891.1"/>
    <property type="molecule type" value="Genomic_DNA"/>
</dbReference>
<sequence length="137" mass="15181">MATYTKEKDVETALEDDAEARKAMQEVFSNTARWPTEFGGFTADVTANINGVEQKGTVTVKGPKEIETDISDEKAKGFLTENLASIAMHRGPRSFEESDGKYKLHFGDDDTHPLGRKLIMGGDGMSSFYRIKDGRIQ</sequence>
<dbReference type="AlphaFoldDB" id="A0A382E7B7"/>
<protein>
    <recommendedName>
        <fullName evidence="2">DUF3386 family protein</fullName>
    </recommendedName>
</protein>